<dbReference type="GO" id="GO:0005737">
    <property type="term" value="C:cytoplasm"/>
    <property type="evidence" value="ECO:0007669"/>
    <property type="project" value="TreeGrafter"/>
</dbReference>
<evidence type="ECO:0000313" key="20">
    <source>
        <dbReference type="Proteomes" id="UP000230002"/>
    </source>
</evidence>
<dbReference type="GO" id="GO:0019878">
    <property type="term" value="P:lysine biosynthetic process via aminoadipic acid"/>
    <property type="evidence" value="ECO:0007669"/>
    <property type="project" value="UniProtKB-UniPathway"/>
</dbReference>
<feature type="disulfide bond" evidence="16">
    <location>
        <begin position="197"/>
        <end position="241"/>
    </location>
</feature>
<dbReference type="UniPathway" id="UPA00033">
    <property type="reaction ID" value="UER00034"/>
</dbReference>
<dbReference type="CDD" id="cd12188">
    <property type="entry name" value="SDH"/>
    <property type="match status" value="1"/>
</dbReference>
<dbReference type="InterPro" id="IPR036291">
    <property type="entry name" value="NAD(P)-bd_dom_sf"/>
</dbReference>
<evidence type="ECO:0000256" key="6">
    <source>
        <dbReference type="ARBA" id="ARBA00022605"/>
    </source>
</evidence>
<protein>
    <recommendedName>
        <fullName evidence="5 13">Saccharopine dehydrogenase [NAD(+), L-lysine-forming]</fullName>
        <shortName evidence="13">SDH</shortName>
        <ecNumber evidence="4 13">1.5.1.7</ecNumber>
    </recommendedName>
    <alternativeName>
        <fullName evidence="11 13">Lysine--2-oxoglutarate reductase</fullName>
    </alternativeName>
</protein>
<accession>A0A2G8SEC7</accession>
<dbReference type="SUPFAM" id="SSF52283">
    <property type="entry name" value="Formate/glycerate dehydrogenase catalytic domain-like"/>
    <property type="match status" value="1"/>
</dbReference>
<comment type="subunit">
    <text evidence="3">Monomer.</text>
</comment>
<comment type="pathway">
    <text evidence="1 13">Amino-acid biosynthesis; L-lysine biosynthesis via AAA pathway; L-lysine from L-alpha-aminoadipate (fungal route): step 3/3.</text>
</comment>
<dbReference type="Proteomes" id="UP000230002">
    <property type="component" value="Unassembled WGS sequence"/>
</dbReference>
<dbReference type="Pfam" id="PF05222">
    <property type="entry name" value="AlaDh_PNT_N"/>
    <property type="match status" value="1"/>
</dbReference>
<evidence type="ECO:0000256" key="4">
    <source>
        <dbReference type="ARBA" id="ARBA00012847"/>
    </source>
</evidence>
<dbReference type="InterPro" id="IPR051168">
    <property type="entry name" value="AASS"/>
</dbReference>
<dbReference type="SUPFAM" id="SSF51735">
    <property type="entry name" value="NAD(P)-binding Rossmann-fold domains"/>
    <property type="match status" value="1"/>
</dbReference>
<keyword evidence="6 13" id="KW-0028">Amino-acid biosynthesis</keyword>
<keyword evidence="8 13" id="KW-0520">NAD</keyword>
<dbReference type="FunFam" id="3.40.50.720:FF:000217">
    <property type="entry name" value="Saccharopine dehydrogenase [NAD(+), L-lysine-forming]"/>
    <property type="match status" value="1"/>
</dbReference>
<dbReference type="PANTHER" id="PTHR11133:SF23">
    <property type="entry name" value="SACCHAROPINE DEHYDROGENASE [NAD(+), L-LYSINE-FORMING]"/>
    <property type="match status" value="1"/>
</dbReference>
<keyword evidence="20" id="KW-1185">Reference proteome</keyword>
<evidence type="ECO:0000256" key="8">
    <source>
        <dbReference type="ARBA" id="ARBA00023027"/>
    </source>
</evidence>
<dbReference type="SMART" id="SM01002">
    <property type="entry name" value="AlaDh_PNT_C"/>
    <property type="match status" value="1"/>
</dbReference>
<evidence type="ECO:0000256" key="7">
    <source>
        <dbReference type="ARBA" id="ARBA00023002"/>
    </source>
</evidence>
<evidence type="ECO:0000256" key="10">
    <source>
        <dbReference type="ARBA" id="ARBA00023157"/>
    </source>
</evidence>
<evidence type="ECO:0000256" key="11">
    <source>
        <dbReference type="ARBA" id="ARBA00033228"/>
    </source>
</evidence>
<evidence type="ECO:0000259" key="17">
    <source>
        <dbReference type="SMART" id="SM01002"/>
    </source>
</evidence>
<dbReference type="SMART" id="SM01003">
    <property type="entry name" value="AlaDh_PNT_N"/>
    <property type="match status" value="1"/>
</dbReference>
<feature type="binding site" evidence="15">
    <location>
        <begin position="313"/>
        <end position="316"/>
    </location>
    <ligand>
        <name>NAD(+)</name>
        <dbReference type="ChEBI" id="CHEBI:57540"/>
    </ligand>
</feature>
<proteinExistence type="inferred from homology"/>
<dbReference type="EMBL" id="AYKW01000012">
    <property type="protein sequence ID" value="PIL32126.1"/>
    <property type="molecule type" value="Genomic_DNA"/>
</dbReference>
<evidence type="ECO:0000256" key="15">
    <source>
        <dbReference type="PIRSR" id="PIRSR018250-3"/>
    </source>
</evidence>
<keyword evidence="10" id="KW-1015">Disulfide bond</keyword>
<comment type="caution">
    <text evidence="19">The sequence shown here is derived from an EMBL/GenBank/DDBJ whole genome shotgun (WGS) entry which is preliminary data.</text>
</comment>
<feature type="binding site" evidence="15">
    <location>
        <position position="272"/>
    </location>
    <ligand>
        <name>NAD(+)</name>
        <dbReference type="ChEBI" id="CHEBI:57540"/>
    </ligand>
</feature>
<feature type="binding site" evidence="15">
    <location>
        <position position="129"/>
    </location>
    <ligand>
        <name>NAD(+)</name>
        <dbReference type="ChEBI" id="CHEBI:57540"/>
    </ligand>
</feature>
<dbReference type="OrthoDB" id="265306at2759"/>
<dbReference type="GO" id="GO:0004754">
    <property type="term" value="F:saccharopine dehydrogenase (NAD+, L-lysine-forming) activity"/>
    <property type="evidence" value="ECO:0007669"/>
    <property type="project" value="UniProtKB-EC"/>
</dbReference>
<name>A0A2G8SEC7_9APHY</name>
<reference evidence="19 20" key="1">
    <citation type="journal article" date="2015" name="Sci. Rep.">
        <title>Chromosome-level genome map provides insights into diverse defense mechanisms in the medicinal fungus Ganoderma sinense.</title>
        <authorList>
            <person name="Zhu Y."/>
            <person name="Xu J."/>
            <person name="Sun C."/>
            <person name="Zhou S."/>
            <person name="Xu H."/>
            <person name="Nelson D.R."/>
            <person name="Qian J."/>
            <person name="Song J."/>
            <person name="Luo H."/>
            <person name="Xiang L."/>
            <person name="Li Y."/>
            <person name="Xu Z."/>
            <person name="Ji A."/>
            <person name="Wang L."/>
            <person name="Lu S."/>
            <person name="Hayward A."/>
            <person name="Sun W."/>
            <person name="Li X."/>
            <person name="Schwartz D.C."/>
            <person name="Wang Y."/>
            <person name="Chen S."/>
        </authorList>
    </citation>
    <scope>NUCLEOTIDE SEQUENCE [LARGE SCALE GENOMIC DNA]</scope>
    <source>
        <strain evidence="19 20">ZZ0214-1</strain>
    </source>
</reference>
<evidence type="ECO:0000256" key="2">
    <source>
        <dbReference type="ARBA" id="ARBA00005689"/>
    </source>
</evidence>
<feature type="binding site" evidence="15">
    <location>
        <position position="243"/>
    </location>
    <ligand>
        <name>NAD(+)</name>
        <dbReference type="ChEBI" id="CHEBI:57540"/>
    </ligand>
</feature>
<evidence type="ECO:0000256" key="1">
    <source>
        <dbReference type="ARBA" id="ARBA00004884"/>
    </source>
</evidence>
<dbReference type="STRING" id="1077348.A0A2G8SEC7"/>
<dbReference type="InterPro" id="IPR027281">
    <property type="entry name" value="Lys1"/>
</dbReference>
<feature type="active site" description="Proton acceptor" evidence="14">
    <location>
        <position position="77"/>
    </location>
</feature>
<dbReference type="EC" id="1.5.1.7" evidence="4 13"/>
<evidence type="ECO:0000256" key="14">
    <source>
        <dbReference type="PIRSR" id="PIRSR018250-1"/>
    </source>
</evidence>
<evidence type="ECO:0000256" key="13">
    <source>
        <dbReference type="PIRNR" id="PIRNR018250"/>
    </source>
</evidence>
<evidence type="ECO:0000259" key="18">
    <source>
        <dbReference type="SMART" id="SM01003"/>
    </source>
</evidence>
<organism evidence="19 20">
    <name type="scientific">Ganoderma sinense ZZ0214-1</name>
    <dbReference type="NCBI Taxonomy" id="1077348"/>
    <lineage>
        <taxon>Eukaryota</taxon>
        <taxon>Fungi</taxon>
        <taxon>Dikarya</taxon>
        <taxon>Basidiomycota</taxon>
        <taxon>Agaricomycotina</taxon>
        <taxon>Agaricomycetes</taxon>
        <taxon>Polyporales</taxon>
        <taxon>Polyporaceae</taxon>
        <taxon>Ganoderma</taxon>
    </lineage>
</organism>
<evidence type="ECO:0000256" key="5">
    <source>
        <dbReference type="ARBA" id="ARBA00021221"/>
    </source>
</evidence>
<evidence type="ECO:0000256" key="9">
    <source>
        <dbReference type="ARBA" id="ARBA00023154"/>
    </source>
</evidence>
<feature type="binding site" evidence="15">
    <location>
        <position position="223"/>
    </location>
    <ligand>
        <name>NAD(+)</name>
        <dbReference type="ChEBI" id="CHEBI:57540"/>
    </ligand>
</feature>
<evidence type="ECO:0000256" key="16">
    <source>
        <dbReference type="PIRSR" id="PIRSR018250-4"/>
    </source>
</evidence>
<sequence length="368" mass="40496">MAKQSLWLRCEKKEFERRTAISPTVAKKLIDAGFEIFVERDDQRIFRDQEYEAIGCKLVDNNSWPNAPHYIPIIGLKELPVSEEPLPHTHIQFAHCYKQQGGWSKVLSRFYRGDGVLYDLEFLTDDHGRRVAAFGYHAGFAGAAAGALAFAAEKAGKPLGQLEPYDNEQAMVAGVKSVLGGSGKGLKAIIIGALGRCGRGAVDLFRAIGVEEDNILKWDLDETAKGGPFPEILEADIFVNCIYLSSPIPPFMTEQQIAAAGKDRRLRVVVDVSCDTTNPHNPIPIYSVNTTFAKPTVPAEVGTGNPPLVVVSIDHLPTLLPREASEQFSENLYPSLLELPNRQTARVWVEAEKLYRAKLVEAAKAEGL</sequence>
<keyword evidence="7 13" id="KW-0560">Oxidoreductase</keyword>
<dbReference type="PANTHER" id="PTHR11133">
    <property type="entry name" value="SACCHAROPINE DEHYDROGENASE"/>
    <property type="match status" value="1"/>
</dbReference>
<keyword evidence="9 13" id="KW-0457">Lysine biosynthesis</keyword>
<evidence type="ECO:0000256" key="12">
    <source>
        <dbReference type="ARBA" id="ARBA00047860"/>
    </source>
</evidence>
<dbReference type="InterPro" id="IPR007886">
    <property type="entry name" value="AlaDH/PNT_N"/>
</dbReference>
<evidence type="ECO:0000256" key="3">
    <source>
        <dbReference type="ARBA" id="ARBA00011245"/>
    </source>
</evidence>
<feature type="domain" description="Alanine dehydrogenase/pyridine nucleotide transhydrogenase NAD(H)-binding" evidence="17">
    <location>
        <begin position="169"/>
        <end position="312"/>
    </location>
</feature>
<dbReference type="AlphaFoldDB" id="A0A2G8SEC7"/>
<dbReference type="InterPro" id="IPR007698">
    <property type="entry name" value="AlaDH/PNT_NAD(H)-bd"/>
</dbReference>
<gene>
    <name evidence="19" type="ORF">GSI_06832</name>
</gene>
<dbReference type="PIRSF" id="PIRSF018250">
    <property type="entry name" value="Saccharopine_DH_Lys"/>
    <property type="match status" value="1"/>
</dbReference>
<feature type="binding site" evidence="15">
    <location>
        <begin position="195"/>
        <end position="196"/>
    </location>
    <ligand>
        <name>NAD(+)</name>
        <dbReference type="ChEBI" id="CHEBI:57540"/>
    </ligand>
</feature>
<comment type="catalytic activity">
    <reaction evidence="12 13">
        <text>L-saccharopine + NAD(+) + H2O = L-lysine + 2-oxoglutarate + NADH + H(+)</text>
        <dbReference type="Rhea" id="RHEA:12440"/>
        <dbReference type="ChEBI" id="CHEBI:15377"/>
        <dbReference type="ChEBI" id="CHEBI:15378"/>
        <dbReference type="ChEBI" id="CHEBI:16810"/>
        <dbReference type="ChEBI" id="CHEBI:32551"/>
        <dbReference type="ChEBI" id="CHEBI:57540"/>
        <dbReference type="ChEBI" id="CHEBI:57945"/>
        <dbReference type="ChEBI" id="CHEBI:57951"/>
        <dbReference type="EC" id="1.5.1.7"/>
    </reaction>
</comment>
<feature type="active site" description="Proton donor" evidence="14">
    <location>
        <position position="95"/>
    </location>
</feature>
<comment type="similarity">
    <text evidence="2 13">Belongs to the AlaDH/PNT family.</text>
</comment>
<feature type="binding site" evidence="15">
    <location>
        <position position="219"/>
    </location>
    <ligand>
        <name>NAD(+)</name>
        <dbReference type="ChEBI" id="CHEBI:57540"/>
    </ligand>
</feature>
<evidence type="ECO:0000313" key="19">
    <source>
        <dbReference type="EMBL" id="PIL32126.1"/>
    </source>
</evidence>
<dbReference type="Gene3D" id="3.40.50.720">
    <property type="entry name" value="NAD(P)-binding Rossmann-like Domain"/>
    <property type="match status" value="2"/>
</dbReference>
<feature type="domain" description="Alanine dehydrogenase/pyridine nucleotide transhydrogenase N-terminal" evidence="18">
    <location>
        <begin position="7"/>
        <end position="141"/>
    </location>
</feature>